<dbReference type="PhylomeDB" id="E9GKB5"/>
<organism evidence="1 2">
    <name type="scientific">Daphnia pulex</name>
    <name type="common">Water flea</name>
    <dbReference type="NCBI Taxonomy" id="6669"/>
    <lineage>
        <taxon>Eukaryota</taxon>
        <taxon>Metazoa</taxon>
        <taxon>Ecdysozoa</taxon>
        <taxon>Arthropoda</taxon>
        <taxon>Crustacea</taxon>
        <taxon>Branchiopoda</taxon>
        <taxon>Diplostraca</taxon>
        <taxon>Cladocera</taxon>
        <taxon>Anomopoda</taxon>
        <taxon>Daphniidae</taxon>
        <taxon>Daphnia</taxon>
    </lineage>
</organism>
<dbReference type="InParanoid" id="E9GKB5"/>
<keyword evidence="2" id="KW-1185">Reference proteome</keyword>
<accession>E9GKB5</accession>
<evidence type="ECO:0000313" key="1">
    <source>
        <dbReference type="EMBL" id="EFX79958.1"/>
    </source>
</evidence>
<dbReference type="HOGENOM" id="CLU_2544884_0_0_1"/>
<name>E9GKB5_DAPPU</name>
<reference evidence="1 2" key="1">
    <citation type="journal article" date="2011" name="Science">
        <title>The ecoresponsive genome of Daphnia pulex.</title>
        <authorList>
            <person name="Colbourne J.K."/>
            <person name="Pfrender M.E."/>
            <person name="Gilbert D."/>
            <person name="Thomas W.K."/>
            <person name="Tucker A."/>
            <person name="Oakley T.H."/>
            <person name="Tokishita S."/>
            <person name="Aerts A."/>
            <person name="Arnold G.J."/>
            <person name="Basu M.K."/>
            <person name="Bauer D.J."/>
            <person name="Caceres C.E."/>
            <person name="Carmel L."/>
            <person name="Casola C."/>
            <person name="Choi J.H."/>
            <person name="Detter J.C."/>
            <person name="Dong Q."/>
            <person name="Dusheyko S."/>
            <person name="Eads B.D."/>
            <person name="Frohlich T."/>
            <person name="Geiler-Samerotte K.A."/>
            <person name="Gerlach D."/>
            <person name="Hatcher P."/>
            <person name="Jogdeo S."/>
            <person name="Krijgsveld J."/>
            <person name="Kriventseva E.V."/>
            <person name="Kultz D."/>
            <person name="Laforsch C."/>
            <person name="Lindquist E."/>
            <person name="Lopez J."/>
            <person name="Manak J.R."/>
            <person name="Muller J."/>
            <person name="Pangilinan J."/>
            <person name="Patwardhan R.P."/>
            <person name="Pitluck S."/>
            <person name="Pritham E.J."/>
            <person name="Rechtsteiner A."/>
            <person name="Rho M."/>
            <person name="Rogozin I.B."/>
            <person name="Sakarya O."/>
            <person name="Salamov A."/>
            <person name="Schaack S."/>
            <person name="Shapiro H."/>
            <person name="Shiga Y."/>
            <person name="Skalitzky C."/>
            <person name="Smith Z."/>
            <person name="Souvorov A."/>
            <person name="Sung W."/>
            <person name="Tang Z."/>
            <person name="Tsuchiya D."/>
            <person name="Tu H."/>
            <person name="Vos H."/>
            <person name="Wang M."/>
            <person name="Wolf Y.I."/>
            <person name="Yamagata H."/>
            <person name="Yamada T."/>
            <person name="Ye Y."/>
            <person name="Shaw J.R."/>
            <person name="Andrews J."/>
            <person name="Crease T.J."/>
            <person name="Tang H."/>
            <person name="Lucas S.M."/>
            <person name="Robertson H.M."/>
            <person name="Bork P."/>
            <person name="Koonin E.V."/>
            <person name="Zdobnov E.M."/>
            <person name="Grigoriev I.V."/>
            <person name="Lynch M."/>
            <person name="Boore J.L."/>
        </authorList>
    </citation>
    <scope>NUCLEOTIDE SEQUENCE [LARGE SCALE GENOMIC DNA]</scope>
</reference>
<dbReference type="KEGG" id="dpx:DAPPUDRAFT_244150"/>
<evidence type="ECO:0000313" key="2">
    <source>
        <dbReference type="Proteomes" id="UP000000305"/>
    </source>
</evidence>
<proteinExistence type="predicted"/>
<dbReference type="Proteomes" id="UP000000305">
    <property type="component" value="Unassembled WGS sequence"/>
</dbReference>
<sequence length="83" mass="9219">MKAGKLISGRRQDQASKYLARIPHAKLHKDEAGKVATALLTSLYSPTYIQLHKRTPAKTKVKSCEDLLISLPGDELQQTYVTP</sequence>
<dbReference type="OrthoDB" id="10001768at2759"/>
<protein>
    <submittedName>
        <fullName evidence="1">Uncharacterized protein</fullName>
    </submittedName>
</protein>
<dbReference type="EMBL" id="GL732549">
    <property type="protein sequence ID" value="EFX79958.1"/>
    <property type="molecule type" value="Genomic_DNA"/>
</dbReference>
<dbReference type="AlphaFoldDB" id="E9GKB5"/>
<gene>
    <name evidence="1" type="ORF">DAPPUDRAFT_244150</name>
</gene>